<comment type="pathway">
    <text evidence="2">Nucleotide-sugar biosynthesis; UDP-N-acetyl-alpha-D-glucosamine biosynthesis; UDP-N-acetyl-alpha-D-glucosamine from N-acetyl-alpha-D-glucosamine 1-phosphate: step 1/1.</text>
</comment>
<gene>
    <name evidence="13" type="ORF">Sv326_0194</name>
</gene>
<evidence type="ECO:0000259" key="11">
    <source>
        <dbReference type="Pfam" id="PF00483"/>
    </source>
</evidence>
<dbReference type="Gene3D" id="3.90.550.10">
    <property type="entry name" value="Spore Coat Polysaccharide Biosynthesis Protein SpsA, Chain A"/>
    <property type="match status" value="1"/>
</dbReference>
<dbReference type="InterPro" id="IPR050065">
    <property type="entry name" value="GlmU-like"/>
</dbReference>
<comment type="catalytic activity">
    <reaction evidence="10">
        <text>N-acetyl-alpha-D-glucosamine 1-phosphate + UTP + H(+) = UDP-N-acetyl-alpha-D-glucosamine + diphosphate</text>
        <dbReference type="Rhea" id="RHEA:13509"/>
        <dbReference type="ChEBI" id="CHEBI:15378"/>
        <dbReference type="ChEBI" id="CHEBI:33019"/>
        <dbReference type="ChEBI" id="CHEBI:46398"/>
        <dbReference type="ChEBI" id="CHEBI:57705"/>
        <dbReference type="ChEBI" id="CHEBI:57776"/>
        <dbReference type="EC" id="2.7.7.23"/>
    </reaction>
</comment>
<evidence type="ECO:0000256" key="7">
    <source>
        <dbReference type="ARBA" id="ARBA00023268"/>
    </source>
</evidence>
<comment type="similarity">
    <text evidence="4">In the N-terminal section; belongs to the N-acetylglucosamine-1-phosphate uridyltransferase family.</text>
</comment>
<keyword evidence="6 13" id="KW-0548">Nucleotidyltransferase</keyword>
<dbReference type="InterPro" id="IPR001451">
    <property type="entry name" value="Hexapep"/>
</dbReference>
<evidence type="ECO:0000259" key="12">
    <source>
        <dbReference type="Pfam" id="PF25087"/>
    </source>
</evidence>
<dbReference type="EC" id="2.3.1.157" evidence="13"/>
<dbReference type="AlphaFoldDB" id="A0A7D5XJ87"/>
<dbReference type="Pfam" id="PF14602">
    <property type="entry name" value="Hexapep_2"/>
    <property type="match status" value="1"/>
</dbReference>
<dbReference type="Pfam" id="PF00483">
    <property type="entry name" value="NTP_transferase"/>
    <property type="match status" value="1"/>
</dbReference>
<dbReference type="InterPro" id="IPR029044">
    <property type="entry name" value="Nucleotide-diphossugar_trans"/>
</dbReference>
<dbReference type="KEGG" id="flt:Sv326_0194"/>
<dbReference type="EC" id="2.7.7.23" evidence="13"/>
<dbReference type="InterPro" id="IPR011004">
    <property type="entry name" value="Trimer_LpxA-like_sf"/>
</dbReference>
<evidence type="ECO:0000256" key="6">
    <source>
        <dbReference type="ARBA" id="ARBA00022695"/>
    </source>
</evidence>
<dbReference type="InterPro" id="IPR005835">
    <property type="entry name" value="NTP_transferase_dom"/>
</dbReference>
<dbReference type="NCBIfam" id="TIGR03992">
    <property type="entry name" value="Arch_glmU"/>
    <property type="match status" value="1"/>
</dbReference>
<evidence type="ECO:0000313" key="13">
    <source>
        <dbReference type="EMBL" id="QLJ52369.1"/>
    </source>
</evidence>
<dbReference type="EMBL" id="CP058998">
    <property type="protein sequence ID" value="QLJ52369.1"/>
    <property type="molecule type" value="Genomic_DNA"/>
</dbReference>
<feature type="domain" description="Mannose-1-phosphate guanyltransferase C-terminal" evidence="12">
    <location>
        <begin position="264"/>
        <end position="355"/>
    </location>
</feature>
<evidence type="ECO:0000313" key="14">
    <source>
        <dbReference type="Proteomes" id="UP000510821"/>
    </source>
</evidence>
<evidence type="ECO:0000256" key="9">
    <source>
        <dbReference type="ARBA" id="ARBA00048247"/>
    </source>
</evidence>
<dbReference type="PANTHER" id="PTHR43584">
    <property type="entry name" value="NUCLEOTIDYL TRANSFERASE"/>
    <property type="match status" value="1"/>
</dbReference>
<organism evidence="13 14">
    <name type="scientific">Fermentimicrarchaeum limneticum</name>
    <dbReference type="NCBI Taxonomy" id="2795018"/>
    <lineage>
        <taxon>Archaea</taxon>
        <taxon>Candidatus Micrarchaeota</taxon>
        <taxon>Candidatus Fermentimicrarchaeales</taxon>
        <taxon>Candidatus Fermentimicrarchaeaceae</taxon>
        <taxon>Candidatus Fermentimicrarchaeum</taxon>
    </lineage>
</organism>
<evidence type="ECO:0000256" key="1">
    <source>
        <dbReference type="ARBA" id="ARBA00005166"/>
    </source>
</evidence>
<name>A0A7D5XJ87_FERL1</name>
<feature type="domain" description="Nucleotidyl transferase" evidence="11">
    <location>
        <begin position="2"/>
        <end position="231"/>
    </location>
</feature>
<dbReference type="Gene3D" id="2.160.10.10">
    <property type="entry name" value="Hexapeptide repeat proteins"/>
    <property type="match status" value="1"/>
</dbReference>
<dbReference type="GO" id="GO:0003977">
    <property type="term" value="F:UDP-N-acetylglucosamine diphosphorylase activity"/>
    <property type="evidence" value="ECO:0007669"/>
    <property type="project" value="UniProtKB-EC"/>
</dbReference>
<keyword evidence="5 13" id="KW-0808">Transferase</keyword>
<evidence type="ECO:0000256" key="2">
    <source>
        <dbReference type="ARBA" id="ARBA00005208"/>
    </source>
</evidence>
<comment type="pathway">
    <text evidence="1">Nucleotide-sugar biosynthesis; UDP-N-acetyl-alpha-D-glucosamine biosynthesis; N-acetyl-alpha-D-glucosamine 1-phosphate from alpha-D-glucosamine 6-phosphate (route II): step 2/2.</text>
</comment>
<keyword evidence="7" id="KW-0511">Multifunctional enzyme</keyword>
<proteinExistence type="inferred from homology"/>
<evidence type="ECO:0000256" key="10">
    <source>
        <dbReference type="ARBA" id="ARBA00048493"/>
    </source>
</evidence>
<keyword evidence="8 13" id="KW-0012">Acyltransferase</keyword>
<dbReference type="UniPathway" id="UPA00113">
    <property type="reaction ID" value="UER00532"/>
</dbReference>
<dbReference type="PANTHER" id="PTHR43584:SF8">
    <property type="entry name" value="N-ACETYLMURAMATE ALPHA-1-PHOSPHATE URIDYLYLTRANSFERASE"/>
    <property type="match status" value="1"/>
</dbReference>
<evidence type="ECO:0000256" key="5">
    <source>
        <dbReference type="ARBA" id="ARBA00022679"/>
    </source>
</evidence>
<sequence>MKGVIIAGGEGKRLKPLTHTKPKCMIPVAGKPILTHVIEALKDAGVKDLVIVVNYLKDRIIDEFGDGRNFGVRIRYAQQKKMRGTADAFLAAEGMVDGPFVGIASDIITEGSAIKKLIRLHDSEMTVGLKRVDDVSEYGTAEVEKGRIVKFEEKPKVRRSGLVNCSMYVMEDTVFSKLRSIEPSKRREYEVTDLIRMLAKKKGVRGVELKEFWRDLGMPWELFDANEFLLNRMPERREGELEDCKVKGKVIIEKGARVFNSFVEGPVFIGKNTEIGPYSFLRGNTSIGDNCGIGDSTTVKNSIIMNGVNAKHLSYIGDSIVGENCNFGAGTQIANWRFDAGTIKMEVLKKEVDTKRSKLGVVIGDNTKTGVLASVMPGKTIGDNCWIGANVQIDRDIPRATEVFLKQELLIRKQR</sequence>
<dbReference type="SUPFAM" id="SSF53448">
    <property type="entry name" value="Nucleotide-diphospho-sugar transferases"/>
    <property type="match status" value="1"/>
</dbReference>
<evidence type="ECO:0000256" key="3">
    <source>
        <dbReference type="ARBA" id="ARBA00007707"/>
    </source>
</evidence>
<dbReference type="InterPro" id="IPR056729">
    <property type="entry name" value="GMPPB_C"/>
</dbReference>
<dbReference type="GO" id="GO:0006048">
    <property type="term" value="P:UDP-N-acetylglucosamine biosynthetic process"/>
    <property type="evidence" value="ECO:0007669"/>
    <property type="project" value="UniProtKB-UniPathway"/>
</dbReference>
<dbReference type="Pfam" id="PF25087">
    <property type="entry name" value="GMPPB_C"/>
    <property type="match status" value="1"/>
</dbReference>
<reference evidence="14" key="1">
    <citation type="submission" date="2020-07" db="EMBL/GenBank/DDBJ databases">
        <title>Metabolic diversity and evolutionary history of the archaeal phylum ###Micrarchaeota### uncovered from a freshwater lake metagenome.</title>
        <authorList>
            <person name="Kadnikov V.V."/>
            <person name="Savvichev A.S."/>
            <person name="Mardanov A.V."/>
            <person name="Beletsky A.V."/>
            <person name="Chupakov A.V."/>
            <person name="Kokryatskaya N.M."/>
            <person name="Pimenov N.V."/>
            <person name="Ravin N.V."/>
        </authorList>
    </citation>
    <scope>NUCLEOTIDE SEQUENCE [LARGE SCALE GENOMIC DNA]</scope>
</reference>
<comment type="catalytic activity">
    <reaction evidence="9">
        <text>alpha-D-glucosamine 1-phosphate + acetyl-CoA = N-acetyl-alpha-D-glucosamine 1-phosphate + CoA + H(+)</text>
        <dbReference type="Rhea" id="RHEA:13725"/>
        <dbReference type="ChEBI" id="CHEBI:15378"/>
        <dbReference type="ChEBI" id="CHEBI:57287"/>
        <dbReference type="ChEBI" id="CHEBI:57288"/>
        <dbReference type="ChEBI" id="CHEBI:57776"/>
        <dbReference type="ChEBI" id="CHEBI:58516"/>
        <dbReference type="EC" id="2.3.1.157"/>
    </reaction>
</comment>
<protein>
    <submittedName>
        <fullName evidence="13">N-acetylglucosamine-1-phosphate uridyltransferase / Glucosamine-1-phosphate N-acetyltransferase</fullName>
        <ecNumber evidence="13">2.3.1.157</ecNumber>
        <ecNumber evidence="13">2.7.7.23</ecNumber>
    </submittedName>
</protein>
<dbReference type="CDD" id="cd04181">
    <property type="entry name" value="NTP_transferase"/>
    <property type="match status" value="1"/>
</dbReference>
<dbReference type="Proteomes" id="UP000510821">
    <property type="component" value="Chromosome"/>
</dbReference>
<dbReference type="GO" id="GO:0019134">
    <property type="term" value="F:glucosamine-1-phosphate N-acetyltransferase activity"/>
    <property type="evidence" value="ECO:0007669"/>
    <property type="project" value="UniProtKB-EC"/>
</dbReference>
<comment type="similarity">
    <text evidence="3">In the C-terminal section; belongs to the transferase hexapeptide repeat family.</text>
</comment>
<dbReference type="InterPro" id="IPR023915">
    <property type="entry name" value="Bifunctiontional_GlmU_arc-type"/>
</dbReference>
<dbReference type="SUPFAM" id="SSF51161">
    <property type="entry name" value="Trimeric LpxA-like enzymes"/>
    <property type="match status" value="1"/>
</dbReference>
<accession>A0A7D5XJ87</accession>
<evidence type="ECO:0000256" key="4">
    <source>
        <dbReference type="ARBA" id="ARBA00007947"/>
    </source>
</evidence>
<evidence type="ECO:0000256" key="8">
    <source>
        <dbReference type="ARBA" id="ARBA00023315"/>
    </source>
</evidence>